<sequence>MRAPASPTLFELLTDDAAAGSIAVLPPPAPGLAPAVAAPAAGAGLRRLAAPLLLAARVVLRRPQVRQLALRILKRSPALYARAYRMMMASGASAAAAGADVQPGRVDTLSPRANAILRRLQSLQAAAPRQPGARPRLAFVSPLPPERTGVAVYATELLAELSAHFEIELVVAQLDVRLPPALAHLPVRQAAWFAEHGDEYDQVLYQIGNSPFHSHMFALLARHPGVVVLHDFFIGGALTHAQMSGADPRAWSEALLYSHGYAAVRASRTADGRVQAHKDWPCSLPVLESATRTIVHSHHARQLAIDWFGADAARRIDIIPHPRTPPEVKDRAAARAALGIDADTFLVCSFGFVAPNKLTHELLRAWIASSLHTDPRCALVLAGANHDSPYGVEVEALIRSAGPDANIRIAGWLDDAAYRHYLQAADVGVQLRTNARGESSGAVLDCMNYALPTIVNANGSMAEFPPDAVWRLPDAFEAGELVAALETLRRDPARRAALGQGAVALLDAQFRPARCAALYLATLAAARAATHARHAAWRTALAAAAPADERQMQLLAATLAAQESTAGRQVLVDVSAWSRPGTRPDPLAASQLAELLARTRGDLRVEPVWLDTAGDAPRWRQARNAIGRLLGLGWPEQDEPVVDVHAGDVFYAPDTAAAAVAAAFDAGLLAAWRARGVIVNLLVRSLDGGTLPPAAAAADRLLCATEAIAQQLAADSRASRQATGPA</sequence>
<evidence type="ECO:0000313" key="2">
    <source>
        <dbReference type="EMBL" id="QOL51489.1"/>
    </source>
</evidence>
<keyword evidence="2" id="KW-0808">Transferase</keyword>
<keyword evidence="3" id="KW-1185">Reference proteome</keyword>
<dbReference type="KEGG" id="mlir:LPB04_09665"/>
<protein>
    <submittedName>
        <fullName evidence="2">Glycosyltransferase family 4 protein</fullName>
    </submittedName>
</protein>
<dbReference type="InterPro" id="IPR001296">
    <property type="entry name" value="Glyco_trans_1"/>
</dbReference>
<name>A0A7L9UAM8_9BURK</name>
<gene>
    <name evidence="2" type="ORF">LPB04_09665</name>
</gene>
<accession>A0A7L9UAM8</accession>
<dbReference type="RefSeq" id="WP_193688463.1">
    <property type="nucleotide sequence ID" value="NZ_CP062941.1"/>
</dbReference>
<reference evidence="2 3" key="1">
    <citation type="submission" date="2020-10" db="EMBL/GenBank/DDBJ databases">
        <title>Genome sequencing of Massilia sp. LPB0304.</title>
        <authorList>
            <person name="Kim J."/>
        </authorList>
    </citation>
    <scope>NUCLEOTIDE SEQUENCE [LARGE SCALE GENOMIC DNA]</scope>
    <source>
        <strain evidence="2 3">LPB0304</strain>
    </source>
</reference>
<dbReference type="EMBL" id="CP062941">
    <property type="protein sequence ID" value="QOL51489.1"/>
    <property type="molecule type" value="Genomic_DNA"/>
</dbReference>
<dbReference type="PANTHER" id="PTHR12526:SF636">
    <property type="entry name" value="BLL3647 PROTEIN"/>
    <property type="match status" value="1"/>
</dbReference>
<dbReference type="AlphaFoldDB" id="A0A7L9UAM8"/>
<dbReference type="GO" id="GO:0016757">
    <property type="term" value="F:glycosyltransferase activity"/>
    <property type="evidence" value="ECO:0007669"/>
    <property type="project" value="InterPro"/>
</dbReference>
<evidence type="ECO:0000259" key="1">
    <source>
        <dbReference type="Pfam" id="PF00534"/>
    </source>
</evidence>
<dbReference type="SUPFAM" id="SSF53756">
    <property type="entry name" value="UDP-Glycosyltransferase/glycogen phosphorylase"/>
    <property type="match status" value="1"/>
</dbReference>
<dbReference type="PANTHER" id="PTHR12526">
    <property type="entry name" value="GLYCOSYLTRANSFERASE"/>
    <property type="match status" value="1"/>
</dbReference>
<feature type="domain" description="Glycosyl transferase family 1" evidence="1">
    <location>
        <begin position="331"/>
        <end position="502"/>
    </location>
</feature>
<dbReference type="CDD" id="cd03801">
    <property type="entry name" value="GT4_PimA-like"/>
    <property type="match status" value="1"/>
</dbReference>
<dbReference type="Proteomes" id="UP000593875">
    <property type="component" value="Chromosome"/>
</dbReference>
<dbReference type="Pfam" id="PF00534">
    <property type="entry name" value="Glycos_transf_1"/>
    <property type="match status" value="1"/>
</dbReference>
<organism evidence="2 3">
    <name type="scientific">Massilia litorea</name>
    <dbReference type="NCBI Taxonomy" id="2769491"/>
    <lineage>
        <taxon>Bacteria</taxon>
        <taxon>Pseudomonadati</taxon>
        <taxon>Pseudomonadota</taxon>
        <taxon>Betaproteobacteria</taxon>
        <taxon>Burkholderiales</taxon>
        <taxon>Oxalobacteraceae</taxon>
        <taxon>Telluria group</taxon>
        <taxon>Massilia</taxon>
    </lineage>
</organism>
<evidence type="ECO:0000313" key="3">
    <source>
        <dbReference type="Proteomes" id="UP000593875"/>
    </source>
</evidence>
<proteinExistence type="predicted"/>
<dbReference type="Gene3D" id="3.40.50.2000">
    <property type="entry name" value="Glycogen Phosphorylase B"/>
    <property type="match status" value="1"/>
</dbReference>